<feature type="compositionally biased region" description="Polar residues" evidence="1">
    <location>
        <begin position="192"/>
        <end position="208"/>
    </location>
</feature>
<keyword evidence="3" id="KW-1185">Reference proteome</keyword>
<evidence type="ECO:0000256" key="1">
    <source>
        <dbReference type="SAM" id="MobiDB-lite"/>
    </source>
</evidence>
<gene>
    <name evidence="2" type="ORF">LIPSTDRAFT_70945</name>
</gene>
<feature type="compositionally biased region" description="Basic residues" evidence="1">
    <location>
        <begin position="239"/>
        <end position="248"/>
    </location>
</feature>
<dbReference type="Proteomes" id="UP000094385">
    <property type="component" value="Unassembled WGS sequence"/>
</dbReference>
<evidence type="ECO:0000313" key="3">
    <source>
        <dbReference type="Proteomes" id="UP000094385"/>
    </source>
</evidence>
<sequence length="394" mass="43735">MSFTSPTATPFSPRHRPPPIQVQHAQAPDQRDAAVSFAPTPAARASLLSNIRTRNENLGHPRTPYPPGYSTPKKQQYTEPPYGVNNSSPSSSEEDLRDEAKEEERLDPRIYAALHAKQQELLATSKYIAQQQQRIQLAMMNAAQQQLQQQFQQQQQQQQQAQYYQDPDGNVWLMQPDDMYAYSGVYGNYVTPSQQSSPRTGSPSSITSYGAEYNGGQKQELYSMGNGSTSSLSSSNGKGGRRKAHKKSSSLSSVQLAPHVQPGQAKKSVSPSPLSTQFDEYRVEVGTRASSPSSDMSANGNSNPYAPIRQPMIPITLEELKKSVNSELNFWSVDVARLRTSTEGRKERGKVIIHGTWEKNWVDEDLKELWGIREEGVNGISVVEKGVNELSMES</sequence>
<feature type="region of interest" description="Disordered" evidence="1">
    <location>
        <begin position="1"/>
        <end position="103"/>
    </location>
</feature>
<feature type="compositionally biased region" description="Polar residues" evidence="1">
    <location>
        <begin position="72"/>
        <end position="91"/>
    </location>
</feature>
<feature type="compositionally biased region" description="Polar residues" evidence="1">
    <location>
        <begin position="267"/>
        <end position="278"/>
    </location>
</feature>
<protein>
    <submittedName>
        <fullName evidence="2">Uncharacterized protein</fullName>
    </submittedName>
</protein>
<proteinExistence type="predicted"/>
<reference evidence="2 3" key="1">
    <citation type="journal article" date="2016" name="Proc. Natl. Acad. Sci. U.S.A.">
        <title>Comparative genomics of biotechnologically important yeasts.</title>
        <authorList>
            <person name="Riley R."/>
            <person name="Haridas S."/>
            <person name="Wolfe K.H."/>
            <person name="Lopes M.R."/>
            <person name="Hittinger C.T."/>
            <person name="Goeker M."/>
            <person name="Salamov A.A."/>
            <person name="Wisecaver J.H."/>
            <person name="Long T.M."/>
            <person name="Calvey C.H."/>
            <person name="Aerts A.L."/>
            <person name="Barry K.W."/>
            <person name="Choi C."/>
            <person name="Clum A."/>
            <person name="Coughlan A.Y."/>
            <person name="Deshpande S."/>
            <person name="Douglass A.P."/>
            <person name="Hanson S.J."/>
            <person name="Klenk H.-P."/>
            <person name="LaButti K.M."/>
            <person name="Lapidus A."/>
            <person name="Lindquist E.A."/>
            <person name="Lipzen A.M."/>
            <person name="Meier-Kolthoff J.P."/>
            <person name="Ohm R.A."/>
            <person name="Otillar R.P."/>
            <person name="Pangilinan J.L."/>
            <person name="Peng Y."/>
            <person name="Rokas A."/>
            <person name="Rosa C.A."/>
            <person name="Scheuner C."/>
            <person name="Sibirny A.A."/>
            <person name="Slot J.C."/>
            <person name="Stielow J.B."/>
            <person name="Sun H."/>
            <person name="Kurtzman C.P."/>
            <person name="Blackwell M."/>
            <person name="Grigoriev I.V."/>
            <person name="Jeffries T.W."/>
        </authorList>
    </citation>
    <scope>NUCLEOTIDE SEQUENCE [LARGE SCALE GENOMIC DNA]</scope>
    <source>
        <strain evidence="2 3">NRRL Y-11557</strain>
    </source>
</reference>
<accession>A0A1E3Q9P2</accession>
<name>A0A1E3Q9P2_LIPST</name>
<feature type="compositionally biased region" description="Low complexity" evidence="1">
    <location>
        <begin position="223"/>
        <end position="236"/>
    </location>
</feature>
<dbReference type="OrthoDB" id="10403620at2759"/>
<evidence type="ECO:0000313" key="2">
    <source>
        <dbReference type="EMBL" id="ODQ73872.1"/>
    </source>
</evidence>
<feature type="region of interest" description="Disordered" evidence="1">
    <location>
        <begin position="192"/>
        <end position="305"/>
    </location>
</feature>
<feature type="compositionally biased region" description="Polar residues" evidence="1">
    <location>
        <begin position="288"/>
        <end position="304"/>
    </location>
</feature>
<feature type="compositionally biased region" description="Polar residues" evidence="1">
    <location>
        <begin position="1"/>
        <end position="10"/>
    </location>
</feature>
<dbReference type="EMBL" id="KV454293">
    <property type="protein sequence ID" value="ODQ73872.1"/>
    <property type="molecule type" value="Genomic_DNA"/>
</dbReference>
<dbReference type="AlphaFoldDB" id="A0A1E3Q9P2"/>
<organism evidence="2 3">
    <name type="scientific">Lipomyces starkeyi NRRL Y-11557</name>
    <dbReference type="NCBI Taxonomy" id="675824"/>
    <lineage>
        <taxon>Eukaryota</taxon>
        <taxon>Fungi</taxon>
        <taxon>Dikarya</taxon>
        <taxon>Ascomycota</taxon>
        <taxon>Saccharomycotina</taxon>
        <taxon>Lipomycetes</taxon>
        <taxon>Lipomycetales</taxon>
        <taxon>Lipomycetaceae</taxon>
        <taxon>Lipomyces</taxon>
    </lineage>
</organism>